<organism evidence="2 3">
    <name type="scientific">Halobaculum litoreum</name>
    <dbReference type="NCBI Taxonomy" id="3031998"/>
    <lineage>
        <taxon>Archaea</taxon>
        <taxon>Methanobacteriati</taxon>
        <taxon>Methanobacteriota</taxon>
        <taxon>Stenosarchaea group</taxon>
        <taxon>Halobacteria</taxon>
        <taxon>Halobacteriales</taxon>
        <taxon>Haloferacaceae</taxon>
        <taxon>Halobaculum</taxon>
    </lineage>
</organism>
<evidence type="ECO:0000313" key="2">
    <source>
        <dbReference type="EMBL" id="MFC7136121.1"/>
    </source>
</evidence>
<accession>A0ABD5XRH9</accession>
<name>A0ABD5XRH9_9EURY</name>
<dbReference type="Pfam" id="PF26239">
    <property type="entry name" value="DUF8054"/>
    <property type="match status" value="1"/>
</dbReference>
<sequence length="197" mass="20325">MSGERPAPTPPTVGRLPRGDLVRARVATDFETPLAAALDDELTGYLRVEPGETLLGGDDAEAVITLADGVPVLAYDGGDDADGPAALAALAGTAPVRVESYRLPADALATLHDPATDATAPFRVAPAGPARDLADADALVERTRAVAPDDRREAAGDHDALAAFLADEDRVEAVRADARAEAEARAAEWGLTDQLGE</sequence>
<evidence type="ECO:0000313" key="3">
    <source>
        <dbReference type="Proteomes" id="UP001596368"/>
    </source>
</evidence>
<dbReference type="InterPro" id="IPR058367">
    <property type="entry name" value="DUF8054"/>
</dbReference>
<evidence type="ECO:0000259" key="1">
    <source>
        <dbReference type="Pfam" id="PF26239"/>
    </source>
</evidence>
<feature type="domain" description="DUF8054" evidence="1">
    <location>
        <begin position="15"/>
        <end position="191"/>
    </location>
</feature>
<dbReference type="AlphaFoldDB" id="A0ABD5XRH9"/>
<protein>
    <recommendedName>
        <fullName evidence="1">DUF8054 domain-containing protein</fullName>
    </recommendedName>
</protein>
<gene>
    <name evidence="2" type="ORF">ACFQRB_05305</name>
</gene>
<dbReference type="EMBL" id="JBHSZG010000001">
    <property type="protein sequence ID" value="MFC7136121.1"/>
    <property type="molecule type" value="Genomic_DNA"/>
</dbReference>
<keyword evidence="3" id="KW-1185">Reference proteome</keyword>
<proteinExistence type="predicted"/>
<comment type="caution">
    <text evidence="2">The sequence shown here is derived from an EMBL/GenBank/DDBJ whole genome shotgun (WGS) entry which is preliminary data.</text>
</comment>
<dbReference type="RefSeq" id="WP_284012402.1">
    <property type="nucleotide sequence ID" value="NZ_CP126156.1"/>
</dbReference>
<reference evidence="2 3" key="1">
    <citation type="journal article" date="2019" name="Int. J. Syst. Evol. Microbiol.">
        <title>The Global Catalogue of Microorganisms (GCM) 10K type strain sequencing project: providing services to taxonomists for standard genome sequencing and annotation.</title>
        <authorList>
            <consortium name="The Broad Institute Genomics Platform"/>
            <consortium name="The Broad Institute Genome Sequencing Center for Infectious Disease"/>
            <person name="Wu L."/>
            <person name="Ma J."/>
        </authorList>
    </citation>
    <scope>NUCLEOTIDE SEQUENCE [LARGE SCALE GENOMIC DNA]</scope>
    <source>
        <strain evidence="2 3">DT92</strain>
    </source>
</reference>
<dbReference type="GeneID" id="81122391"/>
<dbReference type="Proteomes" id="UP001596368">
    <property type="component" value="Unassembled WGS sequence"/>
</dbReference>